<keyword evidence="3" id="KW-0472">Membrane</keyword>
<keyword evidence="1" id="KW-0175">Coiled coil</keyword>
<organism evidence="4 5">
    <name type="scientific">Mytilus galloprovincialis</name>
    <name type="common">Mediterranean mussel</name>
    <dbReference type="NCBI Taxonomy" id="29158"/>
    <lineage>
        <taxon>Eukaryota</taxon>
        <taxon>Metazoa</taxon>
        <taxon>Spiralia</taxon>
        <taxon>Lophotrochozoa</taxon>
        <taxon>Mollusca</taxon>
        <taxon>Bivalvia</taxon>
        <taxon>Autobranchia</taxon>
        <taxon>Pteriomorphia</taxon>
        <taxon>Mytilida</taxon>
        <taxon>Mytiloidea</taxon>
        <taxon>Mytilidae</taxon>
        <taxon>Mytilinae</taxon>
        <taxon>Mytilus</taxon>
    </lineage>
</organism>
<feature type="region of interest" description="Disordered" evidence="2">
    <location>
        <begin position="1"/>
        <end position="21"/>
    </location>
</feature>
<keyword evidence="5" id="KW-1185">Reference proteome</keyword>
<feature type="compositionally biased region" description="Basic and acidic residues" evidence="2">
    <location>
        <begin position="1"/>
        <end position="10"/>
    </location>
</feature>
<accession>A0A8B6CVN7</accession>
<name>A0A8B6CVN7_MYTGA</name>
<keyword evidence="3" id="KW-0812">Transmembrane</keyword>
<dbReference type="AlphaFoldDB" id="A0A8B6CVN7"/>
<feature type="coiled-coil region" evidence="1">
    <location>
        <begin position="194"/>
        <end position="221"/>
    </location>
</feature>
<proteinExistence type="predicted"/>
<dbReference type="OrthoDB" id="6105685at2759"/>
<evidence type="ECO:0000256" key="3">
    <source>
        <dbReference type="SAM" id="Phobius"/>
    </source>
</evidence>
<sequence>MEKQGGKGDGSDIGDYSDNDLNKGSDDVVNIVKSPNHMSNIQLVLPHKINYICFCTMVSVISIVVMVVMLVVISNDDLQNVFQLTKEISRISNKLESLSSKIDSHSSTTDGQRTCEKINTSYLYYAFQEENRRLKDELQKTKFRKEDQNNCFQLTKDISRLSNQLESLSTKNISDSSTTDGKQTCDKINTSYLYYALQAENRRLKDELQETKSRKDSITCADIDNEPNQQGWREEQSRFSCNSVSSANSVYGWIVANRSLSFGSSDNFNIIIKFELLYPEIPDNGKILFECGLTTLADHLKFNNPAIIVRGQRCEKEPGMCLYVIDNVLTKLEGRVFEQMSDYIQGQITLELHKSYFVLMSNQKNIYISNILNLSSRVELWPVFRFYNTHLISISLTILSENEISFNRTTVDPHLFVSEENNTISNCKLWSIRTSFSGWDDDLFIVCNYSNDISGKTMEEQACKSDGSDNGDCSEDDLFKGSDDAVNVVKSPKHKSNTNLILPNKIKYICIGTMVSVIGIVVMVVLSATILVVSTEDKQNGLQLLTAILKISNQLDSLSMKTKSESSTTDGTQACKNINNSYIYHVLREDIRKLGELQKTKSRNDDEKNNLQLTKDISRISNQLESLSTKMNSYSSTTNGSQTCEKNNTNYLFYVLQEENRKLKDELKTTKSRKDLITCADTDNKQNKQEDRKKTIAS</sequence>
<evidence type="ECO:0000256" key="2">
    <source>
        <dbReference type="SAM" id="MobiDB-lite"/>
    </source>
</evidence>
<comment type="caution">
    <text evidence="4">The sequence shown here is derived from an EMBL/GenBank/DDBJ whole genome shotgun (WGS) entry which is preliminary data.</text>
</comment>
<feature type="transmembrane region" description="Helical" evidence="3">
    <location>
        <begin position="49"/>
        <end position="73"/>
    </location>
</feature>
<dbReference type="EMBL" id="UYJE01002333">
    <property type="protein sequence ID" value="VDI09839.1"/>
    <property type="molecule type" value="Genomic_DNA"/>
</dbReference>
<evidence type="ECO:0000256" key="1">
    <source>
        <dbReference type="SAM" id="Coils"/>
    </source>
</evidence>
<dbReference type="Proteomes" id="UP000596742">
    <property type="component" value="Unassembled WGS sequence"/>
</dbReference>
<feature type="transmembrane region" description="Helical" evidence="3">
    <location>
        <begin position="506"/>
        <end position="533"/>
    </location>
</feature>
<protein>
    <submittedName>
        <fullName evidence="4">Uncharacterized protein</fullName>
    </submittedName>
</protein>
<evidence type="ECO:0000313" key="5">
    <source>
        <dbReference type="Proteomes" id="UP000596742"/>
    </source>
</evidence>
<keyword evidence="3" id="KW-1133">Transmembrane helix</keyword>
<evidence type="ECO:0000313" key="4">
    <source>
        <dbReference type="EMBL" id="VDI09839.1"/>
    </source>
</evidence>
<gene>
    <name evidence="4" type="ORF">MGAL_10B075394</name>
</gene>
<reference evidence="4" key="1">
    <citation type="submission" date="2018-11" db="EMBL/GenBank/DDBJ databases">
        <authorList>
            <person name="Alioto T."/>
            <person name="Alioto T."/>
        </authorList>
    </citation>
    <scope>NUCLEOTIDE SEQUENCE</scope>
</reference>